<comment type="caution">
    <text evidence="1">The sequence shown here is derived from an EMBL/GenBank/DDBJ whole genome shotgun (WGS) entry which is preliminary data.</text>
</comment>
<evidence type="ECO:0000313" key="2">
    <source>
        <dbReference type="Proteomes" id="UP000290172"/>
    </source>
</evidence>
<evidence type="ECO:0000313" key="1">
    <source>
        <dbReference type="EMBL" id="RXJ62119.1"/>
    </source>
</evidence>
<sequence length="122" mass="13639">TRDWPRNFPKRKNQPFCAIISRSSNGFFPDKVTVDSNNPDLMILGEDKVATQTVNIGPDGIKSALFYDEDYSASLAIEEVKGDAFGIGIITILYALGWIELLPIQWGGSLNRVYWDAIDNEI</sequence>
<name>A0A4Q0Y0I3_9BACT</name>
<gene>
    <name evidence="1" type="ORF">CRV08_16050</name>
</gene>
<feature type="non-terminal residue" evidence="1">
    <location>
        <position position="1"/>
    </location>
</feature>
<organism evidence="1 2">
    <name type="scientific">Halarcobacter ebronensis</name>
    <dbReference type="NCBI Taxonomy" id="1462615"/>
    <lineage>
        <taxon>Bacteria</taxon>
        <taxon>Pseudomonadati</taxon>
        <taxon>Campylobacterota</taxon>
        <taxon>Epsilonproteobacteria</taxon>
        <taxon>Campylobacterales</taxon>
        <taxon>Arcobacteraceae</taxon>
        <taxon>Halarcobacter</taxon>
    </lineage>
</organism>
<dbReference type="EMBL" id="PDKJ01000092">
    <property type="protein sequence ID" value="RXJ62119.1"/>
    <property type="molecule type" value="Genomic_DNA"/>
</dbReference>
<reference evidence="1 2" key="1">
    <citation type="submission" date="2017-10" db="EMBL/GenBank/DDBJ databases">
        <title>Genomics of the genus Arcobacter.</title>
        <authorList>
            <person name="Perez-Cataluna A."/>
            <person name="Figueras M.J."/>
        </authorList>
    </citation>
    <scope>NUCLEOTIDE SEQUENCE [LARGE SCALE GENOMIC DNA]</scope>
    <source>
        <strain evidence="1 2">CECT 8993</strain>
    </source>
</reference>
<proteinExistence type="predicted"/>
<protein>
    <submittedName>
        <fullName evidence="1">Uncharacterized protein</fullName>
    </submittedName>
</protein>
<accession>A0A4Q0Y0I3</accession>
<dbReference type="Proteomes" id="UP000290172">
    <property type="component" value="Unassembled WGS sequence"/>
</dbReference>
<dbReference type="AlphaFoldDB" id="A0A4Q0Y0I3"/>